<evidence type="ECO:0000256" key="3">
    <source>
        <dbReference type="ARBA" id="ARBA00022490"/>
    </source>
</evidence>
<protein>
    <recommendedName>
        <fullName evidence="9">Ensconsin-like</fullName>
    </recommendedName>
</protein>
<feature type="compositionally biased region" description="Polar residues" evidence="6">
    <location>
        <begin position="458"/>
        <end position="488"/>
    </location>
</feature>
<accession>A0AAR5P2Q2</accession>
<dbReference type="RefSeq" id="XP_019754821.1">
    <property type="nucleotide sequence ID" value="XM_019899262.2"/>
</dbReference>
<feature type="compositionally biased region" description="Polar residues" evidence="6">
    <location>
        <begin position="659"/>
        <end position="670"/>
    </location>
</feature>
<dbReference type="PANTHER" id="PTHR15073:SF1">
    <property type="entry name" value="RETICULOCYTE-BINDING PROTEIN HOMOLOG 2A"/>
    <property type="match status" value="1"/>
</dbReference>
<evidence type="ECO:0000256" key="4">
    <source>
        <dbReference type="ARBA" id="ARBA00023054"/>
    </source>
</evidence>
<feature type="compositionally biased region" description="Polar residues" evidence="6">
    <location>
        <begin position="701"/>
        <end position="715"/>
    </location>
</feature>
<evidence type="ECO:0000256" key="1">
    <source>
        <dbReference type="ARBA" id="ARBA00004245"/>
    </source>
</evidence>
<feature type="compositionally biased region" description="Basic and acidic residues" evidence="6">
    <location>
        <begin position="671"/>
        <end position="683"/>
    </location>
</feature>
<dbReference type="InterPro" id="IPR008604">
    <property type="entry name" value="MAP7_fam"/>
</dbReference>
<feature type="compositionally biased region" description="Basic and acidic residues" evidence="6">
    <location>
        <begin position="197"/>
        <end position="207"/>
    </location>
</feature>
<evidence type="ECO:0000313" key="8">
    <source>
        <dbReference type="Proteomes" id="UP000019118"/>
    </source>
</evidence>
<comment type="similarity">
    <text evidence="2">Belongs to the MAP7 family.</text>
</comment>
<dbReference type="AlphaFoldDB" id="A0AAR5P2Q2"/>
<feature type="region of interest" description="Disordered" evidence="6">
    <location>
        <begin position="542"/>
        <end position="562"/>
    </location>
</feature>
<dbReference type="Pfam" id="PF05672">
    <property type="entry name" value="MAP7"/>
    <property type="match status" value="1"/>
</dbReference>
<keyword evidence="3" id="KW-0963">Cytoplasm</keyword>
<name>A0AAR5P2Q2_DENPD</name>
<feature type="compositionally biased region" description="Low complexity" evidence="6">
    <location>
        <begin position="251"/>
        <end position="289"/>
    </location>
</feature>
<keyword evidence="8" id="KW-1185">Reference proteome</keyword>
<feature type="region of interest" description="Disordered" evidence="6">
    <location>
        <begin position="181"/>
        <end position="527"/>
    </location>
</feature>
<feature type="compositionally biased region" description="Basic and acidic residues" evidence="6">
    <location>
        <begin position="315"/>
        <end position="328"/>
    </location>
</feature>
<feature type="compositionally biased region" description="Basic and acidic residues" evidence="6">
    <location>
        <begin position="578"/>
        <end position="650"/>
    </location>
</feature>
<feature type="region of interest" description="Disordered" evidence="6">
    <location>
        <begin position="574"/>
        <end position="720"/>
    </location>
</feature>
<feature type="compositionally biased region" description="Low complexity" evidence="6">
    <location>
        <begin position="686"/>
        <end position="700"/>
    </location>
</feature>
<reference evidence="8" key="1">
    <citation type="journal article" date="2013" name="Genome Biol.">
        <title>Draft genome of the mountain pine beetle, Dendroctonus ponderosae Hopkins, a major forest pest.</title>
        <authorList>
            <person name="Keeling C.I."/>
            <person name="Yuen M.M."/>
            <person name="Liao N.Y."/>
            <person name="Docking T.R."/>
            <person name="Chan S.K."/>
            <person name="Taylor G.A."/>
            <person name="Palmquist D.L."/>
            <person name="Jackman S.D."/>
            <person name="Nguyen A."/>
            <person name="Li M."/>
            <person name="Henderson H."/>
            <person name="Janes J.K."/>
            <person name="Zhao Y."/>
            <person name="Pandoh P."/>
            <person name="Moore R."/>
            <person name="Sperling F.A."/>
            <person name="Huber D.P."/>
            <person name="Birol I."/>
            <person name="Jones S.J."/>
            <person name="Bohlmann J."/>
        </authorList>
    </citation>
    <scope>NUCLEOTIDE SEQUENCE</scope>
</reference>
<dbReference type="GO" id="GO:0000226">
    <property type="term" value="P:microtubule cytoskeleton organization"/>
    <property type="evidence" value="ECO:0007669"/>
    <property type="project" value="InterPro"/>
</dbReference>
<dbReference type="Proteomes" id="UP000019118">
    <property type="component" value="Unassembled WGS sequence"/>
</dbReference>
<feature type="compositionally biased region" description="Polar residues" evidence="6">
    <location>
        <begin position="506"/>
        <end position="516"/>
    </location>
</feature>
<feature type="compositionally biased region" description="Low complexity" evidence="6">
    <location>
        <begin position="186"/>
        <end position="195"/>
    </location>
</feature>
<dbReference type="GeneID" id="109533814"/>
<dbReference type="PANTHER" id="PTHR15073">
    <property type="entry name" value="MICROTUBULE-ASSOCIATED PROTEIN"/>
    <property type="match status" value="1"/>
</dbReference>
<evidence type="ECO:0008006" key="9">
    <source>
        <dbReference type="Google" id="ProtNLM"/>
    </source>
</evidence>
<organism evidence="7 8">
    <name type="scientific">Dendroctonus ponderosae</name>
    <name type="common">Mountain pine beetle</name>
    <dbReference type="NCBI Taxonomy" id="77166"/>
    <lineage>
        <taxon>Eukaryota</taxon>
        <taxon>Metazoa</taxon>
        <taxon>Ecdysozoa</taxon>
        <taxon>Arthropoda</taxon>
        <taxon>Hexapoda</taxon>
        <taxon>Insecta</taxon>
        <taxon>Pterygota</taxon>
        <taxon>Neoptera</taxon>
        <taxon>Endopterygota</taxon>
        <taxon>Coleoptera</taxon>
        <taxon>Polyphaga</taxon>
        <taxon>Cucujiformia</taxon>
        <taxon>Curculionidae</taxon>
        <taxon>Scolytinae</taxon>
        <taxon>Dendroctonus</taxon>
    </lineage>
</organism>
<dbReference type="EnsemblMetazoa" id="XM_019899262.1">
    <property type="protein sequence ID" value="XP_019754821.1"/>
    <property type="gene ID" value="LOC109533814"/>
</dbReference>
<evidence type="ECO:0000256" key="2">
    <source>
        <dbReference type="ARBA" id="ARBA00007525"/>
    </source>
</evidence>
<comment type="subcellular location">
    <subcellularLocation>
        <location evidence="1">Cytoplasm</location>
        <location evidence="1">Cytoskeleton</location>
    </subcellularLocation>
</comment>
<keyword evidence="5" id="KW-0206">Cytoskeleton</keyword>
<reference evidence="7" key="2">
    <citation type="submission" date="2024-08" db="UniProtKB">
        <authorList>
            <consortium name="EnsemblMetazoa"/>
        </authorList>
    </citation>
    <scope>IDENTIFICATION</scope>
</reference>
<sequence>MMKYQNESFSEHLNCIRSILVRTLSQENVSHSDVLKVKQYDRGSCKKNIHVVDKEVRLRFLKERQNEERQKKLEEIKAQALAAQRFKEQKEHERRRRLEEMRLKDDTKRHQVEERKRAINDAERDRLESILRRNQEREARIESKKRNERSNLVFAFGSSTPRMLDPTDLSVSFWGHRRATSTQNITSTSTGSSLTRRQSERDLDAGSKKRAISAGGLERAGEGLTSPTTPAGCASGYLGRRRTDLVPTIPSRDSSFHSSTSRKSLNHSPASSRPSSSMSQQSTNSITSSVNVRHRISGAPRRPRPASIAVTGVTHEIRSSFDRGDHKPPLPKARKSLSKTNTSERIEKGSSKSKPVKSPAEETAPKIVAVDKKEVTQEKKPEEKVSKPIEPTAKPLEPIQSKESTPTPLASEAKEAPVYQAQEVDGPKSEQATILEVPPQEPPQPQPATRGDNIIQEFINNERSASEDVTNTQQIETSVHSQTATTTVPGAAAIVTETKELKPDSNESSEMTTSVSKPRITTEEEAKAALAERRRLIREEAERQAELERQRIEAEQKAEYERQLKEEEQARLLAEMQRQAEQERLQEAIRETQRREEEERLRREEEQRQKLLKEEADKKAKEEAEKQKAELQKKLENEEKEREERRRRVEMIMSRTRGKNSNTASQQNSQDKNENSSENKQQMDENQLNEVNQVNENKLNGTKQENGTTDSSTTKNGKDVDVGIVDNIIPDESVKNANTVADTINADSLNSNSAWQASSQQFLDVS</sequence>
<feature type="compositionally biased region" description="Basic and acidic residues" evidence="6">
    <location>
        <begin position="359"/>
        <end position="387"/>
    </location>
</feature>
<evidence type="ECO:0000313" key="7">
    <source>
        <dbReference type="EnsemblMetazoa" id="XP_019754821.1"/>
    </source>
</evidence>
<feature type="compositionally biased region" description="Basic residues" evidence="6">
    <location>
        <begin position="292"/>
        <end position="304"/>
    </location>
</feature>
<keyword evidence="4" id="KW-0175">Coiled coil</keyword>
<dbReference type="InterPro" id="IPR051483">
    <property type="entry name" value="MAP7_domain-containing"/>
</dbReference>
<dbReference type="GO" id="GO:0015630">
    <property type="term" value="C:microtubule cytoskeleton"/>
    <property type="evidence" value="ECO:0007669"/>
    <property type="project" value="InterPro"/>
</dbReference>
<evidence type="ECO:0000256" key="6">
    <source>
        <dbReference type="SAM" id="MobiDB-lite"/>
    </source>
</evidence>
<proteinExistence type="inferred from homology"/>
<evidence type="ECO:0000256" key="5">
    <source>
        <dbReference type="ARBA" id="ARBA00023212"/>
    </source>
</evidence>